<evidence type="ECO:0000256" key="5">
    <source>
        <dbReference type="ARBA" id="ARBA00022729"/>
    </source>
</evidence>
<dbReference type="SUPFAM" id="SSF82866">
    <property type="entry name" value="Multidrug efflux transporter AcrB transmembrane domain"/>
    <property type="match status" value="3"/>
</dbReference>
<feature type="transmembrane region" description="Helical" evidence="11">
    <location>
        <begin position="897"/>
        <end position="916"/>
    </location>
</feature>
<keyword evidence="5 12" id="KW-0732">Signal</keyword>
<evidence type="ECO:0000256" key="11">
    <source>
        <dbReference type="SAM" id="Phobius"/>
    </source>
</evidence>
<reference evidence="14" key="3">
    <citation type="submission" date="2025-09" db="UniProtKB">
        <authorList>
            <consortium name="Ensembl"/>
        </authorList>
    </citation>
    <scope>IDENTIFICATION</scope>
    <source>
        <strain evidence="14">breed Abyssinian</strain>
    </source>
</reference>
<dbReference type="InterPro" id="IPR000731">
    <property type="entry name" value="SSD"/>
</dbReference>
<dbReference type="GeneTree" id="ENSGT00940000159904"/>
<evidence type="ECO:0000259" key="13">
    <source>
        <dbReference type="PROSITE" id="PS50156"/>
    </source>
</evidence>
<keyword evidence="15" id="KW-1185">Reference proteome</keyword>
<dbReference type="InterPro" id="IPR053956">
    <property type="entry name" value="NPC1_MLD"/>
</dbReference>
<dbReference type="Ensembl" id="ENSFCTT00005034538.1">
    <property type="protein sequence ID" value="ENSFCTP00005023534.1"/>
    <property type="gene ID" value="ENSFCTG00005012155.1"/>
</dbReference>
<feature type="transmembrane region" description="Helical" evidence="11">
    <location>
        <begin position="667"/>
        <end position="691"/>
    </location>
</feature>
<organism evidence="14 15">
    <name type="scientific">Felis catus</name>
    <name type="common">Cat</name>
    <name type="synonym">Felis silvestris catus</name>
    <dbReference type="NCBI Taxonomy" id="9685"/>
    <lineage>
        <taxon>Eukaryota</taxon>
        <taxon>Metazoa</taxon>
        <taxon>Chordata</taxon>
        <taxon>Craniata</taxon>
        <taxon>Vertebrata</taxon>
        <taxon>Euteleostomi</taxon>
        <taxon>Mammalia</taxon>
        <taxon>Eutheria</taxon>
        <taxon>Laurasiatheria</taxon>
        <taxon>Carnivora</taxon>
        <taxon>Feliformia</taxon>
        <taxon>Felidae</taxon>
        <taxon>Felinae</taxon>
        <taxon>Felis</taxon>
    </lineage>
</organism>
<feature type="transmembrane region" description="Helical" evidence="11">
    <location>
        <begin position="922"/>
        <end position="947"/>
    </location>
</feature>
<dbReference type="Pfam" id="PF12349">
    <property type="entry name" value="Sterol-sensing"/>
    <property type="match status" value="2"/>
</dbReference>
<sequence>MAEAGLRGWLLWALLLHSARAELYTPIHRSGYCAFYDECGKNPELSGGLAPLANVSCLSNTPARLLAGEHLALLRRICPRLYAGPDTTYACCSAKQLVSLEASLAVTKALLARCPACTDNFVSLHCHNTCSPNQSLFVNVTRVARRGDGRPPAVVAYEAFYQSSFARRTYDSCSRVRVPAAATLAVGTMCGVYGSALCNAQRWLNFQGDTGNGLAPLDITFYLLEPGQTPGSGVQLLNGEVAPCNESQADGAAACSCQDCAASCPAIARPQALDATFYMGRMAGGLALIITLCSAFAVLTAFLVGPRLASRWGKGKMRDPTVGTSLSDKLSLSTHSLLSRCFQGWGTWVASWPLSILLVSIAVVVAFSGGLAFMELTTDPVELWSAPSSQARREKEFHDQHFGPFLRTNQVILTAPTRPGSSYNSLLLGPKNFSGVLAPDVLLEVLELQETLRHLQVWSPEEQRNVSLQDVCFAPLNPHNTSLSDCCVNSLLQYFQNNRTRLLLTANQTLTGQTSQVDWRDHFLYCANAPLTFKDGTALALSCMADYGGPVFPFLAVGGYRGKDYSEAEALIMTFSLNNYAPRDSRLAQAKLWEGAFLETMRAFQQRTAGRFQVTFMAERSLEDEINRTTAQDLPVFGVSYIVIFLYISLALGSYSSWRRVAVDAKATLGLGGVAVVLGAVTAAMGCFSYLGVPSSLVILQVVPFLVLAVGADNIFILVLEYQVRGRGSLLLADPALYGFGPLAHSSSAPAFVSTVCAKRSILYLAHTCIPTTCASLPCAERHAALLGLLCSSPRTCNPRGFSLSHWCTFRAPGMYWKECAVHGLEHAKHVSRPDPEKQGVRGVCSSLGWGLPARAVPSLLALDAVPGVPTQRLPRRPGERREDHIGRALGRVAPSMLLCSLSEAICFFLGALTPMPAVRTFALTSGLAVILDFLLQVSAFVALLSLDSRRQEASRMDVCCCAGARELPPPGQSEGLLLRFFRKVYVPLLLHRVTRVVVLLLFTGLFGAGLYLMCQASVGLDQELALPKDSYLLDYFLFLNRYFEVGAPVYFVTTGGYNFSSEAGMNAICSSAGCDSFSLTQKIQFATEFPDESYLAIPASSWVDDFIDWLTPSSCCRLYAFGANKDKFCPSTVNSLACLKSCVNFTLGPVRPSVDQFHKYLPWFLEDPPNIKCPKGGLAAYSTSVDLGPGNQVLASRFMAYHKPLRNSQDYTEALRAARALAANITAHLRQVPGTDPAFEVFPYTITNVFYEQYLTVVPEGLFMLAMCLLPTFAVCCLLLGMDLRSGLLNLFSIIMILVDTVGFMALWGISYNAVSLINLVTAVGISVEFVSHITRAFAISTRLTRLERAKEATIFMGSAVFAGVAMTNLPGILVLGLAKAQLIQIFFFRLNLLITLLGLLHGLVFLPVVLSFVGPDVNVALVLEQKMEEAARARVASCPTHQAPTSTASSTYINHGFEHPAKSMGGAVGSLSRGGQEF</sequence>
<evidence type="ECO:0000256" key="9">
    <source>
        <dbReference type="ARBA" id="ARBA00023180"/>
    </source>
</evidence>
<feature type="transmembrane region" description="Helical" evidence="11">
    <location>
        <begin position="634"/>
        <end position="655"/>
    </location>
</feature>
<keyword evidence="7 11" id="KW-0472">Membrane</keyword>
<feature type="transmembrane region" description="Helical" evidence="11">
    <location>
        <begin position="1263"/>
        <end position="1282"/>
    </location>
</feature>
<keyword evidence="8" id="KW-1015">Disulfide bond</keyword>
<dbReference type="PANTHER" id="PTHR45727">
    <property type="entry name" value="NPC INTRACELLULAR CHOLESTEROL TRANSPORTER 1"/>
    <property type="match status" value="1"/>
</dbReference>
<reference evidence="14" key="2">
    <citation type="submission" date="2025-08" db="UniProtKB">
        <authorList>
            <consortium name="Ensembl"/>
        </authorList>
    </citation>
    <scope>IDENTIFICATION</scope>
    <source>
        <strain evidence="14">breed Abyssinian</strain>
    </source>
</reference>
<feature type="signal peptide" evidence="12">
    <location>
        <begin position="1"/>
        <end position="21"/>
    </location>
</feature>
<feature type="transmembrane region" description="Helical" evidence="11">
    <location>
        <begin position="282"/>
        <end position="304"/>
    </location>
</feature>
<accession>A0ABI7XM03</accession>
<feature type="transmembrane region" description="Helical" evidence="11">
    <location>
        <begin position="994"/>
        <end position="1014"/>
    </location>
</feature>
<reference evidence="14 15" key="1">
    <citation type="submission" date="2021-02" db="EMBL/GenBank/DDBJ databases">
        <title>Safari Cat Assemblies.</title>
        <authorList>
            <person name="Bredemeyer K.R."/>
            <person name="Murphy W.J."/>
        </authorList>
    </citation>
    <scope>NUCLEOTIDE SEQUENCE [LARGE SCALE GENOMIC DNA]</scope>
</reference>
<evidence type="ECO:0000256" key="7">
    <source>
        <dbReference type="ARBA" id="ARBA00023136"/>
    </source>
</evidence>
<feature type="chain" id="PRO_5045939062" description="SSD domain-containing protein" evidence="12">
    <location>
        <begin position="22"/>
        <end position="1480"/>
    </location>
</feature>
<feature type="transmembrane region" description="Helical" evidence="11">
    <location>
        <begin position="1315"/>
        <end position="1335"/>
    </location>
</feature>
<evidence type="ECO:0000256" key="6">
    <source>
        <dbReference type="ARBA" id="ARBA00022989"/>
    </source>
</evidence>
<evidence type="ECO:0000313" key="14">
    <source>
        <dbReference type="Ensembl" id="ENSFCTP00005023534.1"/>
    </source>
</evidence>
<keyword evidence="3" id="KW-0813">Transport</keyword>
<keyword evidence="9" id="KW-0325">Glycoprotein</keyword>
<feature type="transmembrane region" description="Helical" evidence="11">
    <location>
        <begin position="1356"/>
        <end position="1380"/>
    </location>
</feature>
<dbReference type="InterPro" id="IPR053958">
    <property type="entry name" value="HMGCR/SNAP/NPC1-like_SSD"/>
</dbReference>
<evidence type="ECO:0000256" key="12">
    <source>
        <dbReference type="SAM" id="SignalP"/>
    </source>
</evidence>
<evidence type="ECO:0000256" key="3">
    <source>
        <dbReference type="ARBA" id="ARBA00022448"/>
    </source>
</evidence>
<evidence type="ECO:0000256" key="1">
    <source>
        <dbReference type="ARBA" id="ARBA00004141"/>
    </source>
</evidence>
<feature type="transmembrane region" description="Helical" evidence="11">
    <location>
        <begin position="1289"/>
        <end position="1309"/>
    </location>
</feature>
<gene>
    <name evidence="14" type="primary">NPC1L1</name>
</gene>
<comment type="subcellular location">
    <subcellularLocation>
        <location evidence="1">Membrane</location>
        <topology evidence="1">Multi-pass membrane protein</topology>
    </subcellularLocation>
</comment>
<keyword evidence="6 11" id="KW-1133">Transmembrane helix</keyword>
<dbReference type="PANTHER" id="PTHR45727:SF3">
    <property type="entry name" value="NPC1-LIKE INTRACELLULAR CHOLESTEROL TRANSPORTER 1"/>
    <property type="match status" value="1"/>
</dbReference>
<evidence type="ECO:0000313" key="15">
    <source>
        <dbReference type="Proteomes" id="UP000823872"/>
    </source>
</evidence>
<dbReference type="Proteomes" id="UP000823872">
    <property type="component" value="Chromosome A2"/>
</dbReference>
<feature type="transmembrane region" description="Helical" evidence="11">
    <location>
        <begin position="1392"/>
        <end position="1415"/>
    </location>
</feature>
<evidence type="ECO:0000256" key="4">
    <source>
        <dbReference type="ARBA" id="ARBA00022692"/>
    </source>
</evidence>
<keyword evidence="4 11" id="KW-0812">Transmembrane</keyword>
<feature type="transmembrane region" description="Helical" evidence="11">
    <location>
        <begin position="349"/>
        <end position="373"/>
    </location>
</feature>
<protein>
    <recommendedName>
        <fullName evidence="13">SSD domain-containing protein</fullName>
    </recommendedName>
</protein>
<feature type="transmembrane region" description="Helical" evidence="11">
    <location>
        <begin position="697"/>
        <end position="720"/>
    </location>
</feature>
<dbReference type="Pfam" id="PF16414">
    <property type="entry name" value="NPC1_N"/>
    <property type="match status" value="1"/>
</dbReference>
<comment type="catalytic activity">
    <reaction evidence="10">
        <text>cholesterol(in) = cholesterol(out)</text>
        <dbReference type="Rhea" id="RHEA:39747"/>
        <dbReference type="ChEBI" id="CHEBI:16113"/>
    </reaction>
</comment>
<dbReference type="PROSITE" id="PS50156">
    <property type="entry name" value="SSD"/>
    <property type="match status" value="1"/>
</dbReference>
<comment type="similarity">
    <text evidence="2">Belongs to the patched family.</text>
</comment>
<dbReference type="InterPro" id="IPR032190">
    <property type="entry name" value="NPC1_N"/>
</dbReference>
<name>A0ABI7XM03_FELCA</name>
<evidence type="ECO:0000256" key="2">
    <source>
        <dbReference type="ARBA" id="ARBA00005585"/>
    </source>
</evidence>
<dbReference type="Gene3D" id="1.20.1640.10">
    <property type="entry name" value="Multidrug efflux transporter AcrB transmembrane domain"/>
    <property type="match status" value="1"/>
</dbReference>
<evidence type="ECO:0000256" key="8">
    <source>
        <dbReference type="ARBA" id="ARBA00023157"/>
    </source>
</evidence>
<feature type="domain" description="SSD" evidence="13">
    <location>
        <begin position="633"/>
        <end position="947"/>
    </location>
</feature>
<dbReference type="Pfam" id="PF22314">
    <property type="entry name" value="NPC1_MLD"/>
    <property type="match status" value="1"/>
</dbReference>
<proteinExistence type="inferred from homology"/>
<evidence type="ECO:0000256" key="10">
    <source>
        <dbReference type="ARBA" id="ARBA00034049"/>
    </source>
</evidence>